<organism evidence="1 2">
    <name type="scientific">Rangifer tarandus platyrhynchus</name>
    <name type="common">Svalbard reindeer</name>
    <dbReference type="NCBI Taxonomy" id="3082113"/>
    <lineage>
        <taxon>Eukaryota</taxon>
        <taxon>Metazoa</taxon>
        <taxon>Chordata</taxon>
        <taxon>Craniata</taxon>
        <taxon>Vertebrata</taxon>
        <taxon>Euteleostomi</taxon>
        <taxon>Mammalia</taxon>
        <taxon>Eutheria</taxon>
        <taxon>Laurasiatheria</taxon>
        <taxon>Artiodactyla</taxon>
        <taxon>Ruminantia</taxon>
        <taxon>Pecora</taxon>
        <taxon>Cervidae</taxon>
        <taxon>Odocoileinae</taxon>
        <taxon>Rangifer</taxon>
    </lineage>
</organism>
<protein>
    <submittedName>
        <fullName evidence="1">Uncharacterized protein</fullName>
    </submittedName>
</protein>
<name>A0AC59YDV9_RANTA</name>
<evidence type="ECO:0000313" key="2">
    <source>
        <dbReference type="Proteomes" id="UP001162501"/>
    </source>
</evidence>
<reference evidence="1" key="1">
    <citation type="submission" date="2023-05" db="EMBL/GenBank/DDBJ databases">
        <authorList>
            <consortium name="ELIXIR-Norway"/>
        </authorList>
    </citation>
    <scope>NUCLEOTIDE SEQUENCE</scope>
</reference>
<reference evidence="1" key="2">
    <citation type="submission" date="2025-03" db="EMBL/GenBank/DDBJ databases">
        <authorList>
            <consortium name="ELIXIR-Norway"/>
            <consortium name="Elixir Norway"/>
        </authorList>
    </citation>
    <scope>NUCLEOTIDE SEQUENCE</scope>
</reference>
<gene>
    <name evidence="1" type="ORF">MRATA1EN22A_LOCUS5008</name>
</gene>
<proteinExistence type="predicted"/>
<evidence type="ECO:0000313" key="1">
    <source>
        <dbReference type="EMBL" id="CAM9613963.1"/>
    </source>
</evidence>
<accession>A0AC59YDV9</accession>
<dbReference type="EMBL" id="OX596097">
    <property type="protein sequence ID" value="CAM9613963.1"/>
    <property type="molecule type" value="Genomic_DNA"/>
</dbReference>
<sequence length="111" mass="11908">MSNPVLHTLGAGPGPRFRHMRCPIHYTVDAVSASDPFFSVKAGQRQDVQACGVPLNRYVHGSVQEASKANSSGSRAHGWDAVMLQLESEDIPEAELSLSQTFQSSSPASIN</sequence>
<dbReference type="Proteomes" id="UP001162501">
    <property type="component" value="Chromosome 13"/>
</dbReference>